<evidence type="ECO:0000256" key="1">
    <source>
        <dbReference type="SAM" id="MobiDB-lite"/>
    </source>
</evidence>
<reference evidence="2" key="1">
    <citation type="journal article" date="2022" name="Plant J.">
        <title>Strategies of tolerance reflected in two North American maple genomes.</title>
        <authorList>
            <person name="McEvoy S.L."/>
            <person name="Sezen U.U."/>
            <person name="Trouern-Trend A."/>
            <person name="McMahon S.M."/>
            <person name="Schaberg P.G."/>
            <person name="Yang J."/>
            <person name="Wegrzyn J.L."/>
            <person name="Swenson N.G."/>
        </authorList>
    </citation>
    <scope>NUCLEOTIDE SEQUENCE</scope>
    <source>
        <strain evidence="2">91603</strain>
    </source>
</reference>
<evidence type="ECO:0000313" key="2">
    <source>
        <dbReference type="EMBL" id="KAI9195001.1"/>
    </source>
</evidence>
<organism evidence="2 3">
    <name type="scientific">Acer negundo</name>
    <name type="common">Box elder</name>
    <dbReference type="NCBI Taxonomy" id="4023"/>
    <lineage>
        <taxon>Eukaryota</taxon>
        <taxon>Viridiplantae</taxon>
        <taxon>Streptophyta</taxon>
        <taxon>Embryophyta</taxon>
        <taxon>Tracheophyta</taxon>
        <taxon>Spermatophyta</taxon>
        <taxon>Magnoliopsida</taxon>
        <taxon>eudicotyledons</taxon>
        <taxon>Gunneridae</taxon>
        <taxon>Pentapetalae</taxon>
        <taxon>rosids</taxon>
        <taxon>malvids</taxon>
        <taxon>Sapindales</taxon>
        <taxon>Sapindaceae</taxon>
        <taxon>Hippocastanoideae</taxon>
        <taxon>Acereae</taxon>
        <taxon>Acer</taxon>
    </lineage>
</organism>
<proteinExistence type="predicted"/>
<feature type="region of interest" description="Disordered" evidence="1">
    <location>
        <begin position="1"/>
        <end position="45"/>
    </location>
</feature>
<gene>
    <name evidence="2" type="ORF">LWI28_010731</name>
</gene>
<reference evidence="2" key="2">
    <citation type="submission" date="2023-02" db="EMBL/GenBank/DDBJ databases">
        <authorList>
            <person name="Swenson N.G."/>
            <person name="Wegrzyn J.L."/>
            <person name="Mcevoy S.L."/>
        </authorList>
    </citation>
    <scope>NUCLEOTIDE SEQUENCE</scope>
    <source>
        <strain evidence="2">91603</strain>
        <tissue evidence="2">Leaf</tissue>
    </source>
</reference>
<feature type="region of interest" description="Disordered" evidence="1">
    <location>
        <begin position="66"/>
        <end position="98"/>
    </location>
</feature>
<sequence>MHTMFDPCNSRASRDLSVPKDVEGLLPLGSRKRQRQTPSWASAIIQGQKDQQAQIAELIRVLQTSTLTASERHEGAGPSSEPQQQQQDEETPPKDTTH</sequence>
<protein>
    <submittedName>
        <fullName evidence="2">Uncharacterized protein</fullName>
    </submittedName>
</protein>
<keyword evidence="3" id="KW-1185">Reference proteome</keyword>
<feature type="compositionally biased region" description="Basic and acidic residues" evidence="1">
    <location>
        <begin position="12"/>
        <end position="23"/>
    </location>
</feature>
<comment type="caution">
    <text evidence="2">The sequence shown here is derived from an EMBL/GenBank/DDBJ whole genome shotgun (WGS) entry which is preliminary data.</text>
</comment>
<accession>A0AAD5JKN1</accession>
<evidence type="ECO:0000313" key="3">
    <source>
        <dbReference type="Proteomes" id="UP001064489"/>
    </source>
</evidence>
<name>A0AAD5JKN1_ACENE</name>
<dbReference type="AlphaFoldDB" id="A0AAD5JKN1"/>
<dbReference type="EMBL" id="JAJSOW010000003">
    <property type="protein sequence ID" value="KAI9195001.1"/>
    <property type="molecule type" value="Genomic_DNA"/>
</dbReference>
<dbReference type="Proteomes" id="UP001064489">
    <property type="component" value="Chromosome 1"/>
</dbReference>